<evidence type="ECO:0000256" key="1">
    <source>
        <dbReference type="PROSITE-ProRule" id="PRU00464"/>
    </source>
</evidence>
<protein>
    <submittedName>
        <fullName evidence="3">HIT family protein</fullName>
    </submittedName>
</protein>
<evidence type="ECO:0000313" key="4">
    <source>
        <dbReference type="Proteomes" id="UP000230390"/>
    </source>
</evidence>
<sequence>MSDAAHRCELCDLKVQPVFRNDQLAVIQVDDAAYPGFCRVVWNDHVKEMSDLAPDDRTALMDAVWNVEQAMRSVMAPDKINLASLGNMTPHLHWHVIPRYAGDAHFPNPVWSEVVLRTTDEPVLAARRALLPQLNAEIVRRMSE</sequence>
<dbReference type="AlphaFoldDB" id="A0A2G8TDM0"/>
<dbReference type="Gene3D" id="3.30.428.10">
    <property type="entry name" value="HIT-like"/>
    <property type="match status" value="1"/>
</dbReference>
<reference evidence="3 4" key="1">
    <citation type="submission" date="2017-10" db="EMBL/GenBank/DDBJ databases">
        <title>Massilia psychrophilum sp. nov., a novel purple-pigmented bacterium isolated from Tianshan glacier, Xinjiang Municipality, China.</title>
        <authorList>
            <person name="Wang H."/>
        </authorList>
    </citation>
    <scope>NUCLEOTIDE SEQUENCE [LARGE SCALE GENOMIC DNA]</scope>
    <source>
        <strain evidence="3 4">JCM 30074</strain>
    </source>
</reference>
<evidence type="ECO:0000259" key="2">
    <source>
        <dbReference type="PROSITE" id="PS51084"/>
    </source>
</evidence>
<gene>
    <name evidence="3" type="ORF">CR105_15625</name>
</gene>
<dbReference type="SUPFAM" id="SSF54197">
    <property type="entry name" value="HIT-like"/>
    <property type="match status" value="1"/>
</dbReference>
<dbReference type="PROSITE" id="PS51084">
    <property type="entry name" value="HIT_2"/>
    <property type="match status" value="1"/>
</dbReference>
<dbReference type="Proteomes" id="UP000230390">
    <property type="component" value="Unassembled WGS sequence"/>
</dbReference>
<proteinExistence type="predicted"/>
<dbReference type="Pfam" id="PF01230">
    <property type="entry name" value="HIT"/>
    <property type="match status" value="1"/>
</dbReference>
<organism evidence="3 4">
    <name type="scientific">Massilia eurypsychrophila</name>
    <dbReference type="NCBI Taxonomy" id="1485217"/>
    <lineage>
        <taxon>Bacteria</taxon>
        <taxon>Pseudomonadati</taxon>
        <taxon>Pseudomonadota</taxon>
        <taxon>Betaproteobacteria</taxon>
        <taxon>Burkholderiales</taxon>
        <taxon>Oxalobacteraceae</taxon>
        <taxon>Telluria group</taxon>
        <taxon>Massilia</taxon>
    </lineage>
</organism>
<dbReference type="OrthoDB" id="9799145at2"/>
<dbReference type="EMBL" id="PDOC01000009">
    <property type="protein sequence ID" value="PIL44132.1"/>
    <property type="molecule type" value="Genomic_DNA"/>
</dbReference>
<keyword evidence="4" id="KW-1185">Reference proteome</keyword>
<evidence type="ECO:0000313" key="3">
    <source>
        <dbReference type="EMBL" id="PIL44132.1"/>
    </source>
</evidence>
<name>A0A2G8TDM0_9BURK</name>
<dbReference type="GO" id="GO:0003824">
    <property type="term" value="F:catalytic activity"/>
    <property type="evidence" value="ECO:0007669"/>
    <property type="project" value="InterPro"/>
</dbReference>
<feature type="domain" description="HIT" evidence="2">
    <location>
        <begin position="6"/>
        <end position="106"/>
    </location>
</feature>
<feature type="short sequence motif" description="Histidine triad motif" evidence="1">
    <location>
        <begin position="91"/>
        <end position="95"/>
    </location>
</feature>
<comment type="caution">
    <text evidence="3">The sequence shown here is derived from an EMBL/GenBank/DDBJ whole genome shotgun (WGS) entry which is preliminary data.</text>
</comment>
<dbReference type="InterPro" id="IPR011146">
    <property type="entry name" value="HIT-like"/>
</dbReference>
<dbReference type="RefSeq" id="WP_099789779.1">
    <property type="nucleotide sequence ID" value="NZ_JBHLYV010000017.1"/>
</dbReference>
<accession>A0A2G8TDM0</accession>
<dbReference type="InterPro" id="IPR036265">
    <property type="entry name" value="HIT-like_sf"/>
</dbReference>